<feature type="transmembrane region" description="Helical" evidence="1">
    <location>
        <begin position="100"/>
        <end position="119"/>
    </location>
</feature>
<keyword evidence="1" id="KW-0812">Transmembrane</keyword>
<dbReference type="EMBL" id="LJTC01000005">
    <property type="protein sequence ID" value="KPM83826.1"/>
    <property type="molecule type" value="Genomic_DNA"/>
</dbReference>
<evidence type="ECO:0008006" key="4">
    <source>
        <dbReference type="Google" id="ProtNLM"/>
    </source>
</evidence>
<reference evidence="2 3" key="1">
    <citation type="submission" date="2015-09" db="EMBL/GenBank/DDBJ databases">
        <title>Draft Genome Sequence of Pseudoalteromonas lipolytica UCD-48B.</title>
        <authorList>
            <person name="Krusor M."/>
            <person name="Coil D.A."/>
            <person name="Lang J.M."/>
            <person name="Eisen J.A."/>
            <person name="Alexiev A."/>
        </authorList>
    </citation>
    <scope>NUCLEOTIDE SEQUENCE [LARGE SCALE GENOMIC DNA]</scope>
    <source>
        <strain evidence="2 3">UCD-48B</strain>
    </source>
</reference>
<dbReference type="AlphaFoldDB" id="A0A0P7EKY1"/>
<dbReference type="STRING" id="570156.AOG27_09285"/>
<evidence type="ECO:0000313" key="2">
    <source>
        <dbReference type="EMBL" id="KPM83826.1"/>
    </source>
</evidence>
<dbReference type="PATRIC" id="fig|570156.3.peg.2925"/>
<dbReference type="Proteomes" id="UP000050378">
    <property type="component" value="Unassembled WGS sequence"/>
</dbReference>
<keyword evidence="1" id="KW-1133">Transmembrane helix</keyword>
<dbReference type="RefSeq" id="WP_054552741.1">
    <property type="nucleotide sequence ID" value="NZ_LJTC01000005.1"/>
</dbReference>
<dbReference type="OrthoDB" id="6313091at2"/>
<feature type="transmembrane region" description="Helical" evidence="1">
    <location>
        <begin position="64"/>
        <end position="94"/>
    </location>
</feature>
<organism evidence="2 3">
    <name type="scientific">Pseudoalteromonas lipolytica</name>
    <dbReference type="NCBI Taxonomy" id="570156"/>
    <lineage>
        <taxon>Bacteria</taxon>
        <taxon>Pseudomonadati</taxon>
        <taxon>Pseudomonadota</taxon>
        <taxon>Gammaproteobacteria</taxon>
        <taxon>Alteromonadales</taxon>
        <taxon>Pseudoalteromonadaceae</taxon>
        <taxon>Pseudoalteromonas</taxon>
    </lineage>
</organism>
<protein>
    <recommendedName>
        <fullName evidence="4">Holin-X, holin superfamily III</fullName>
    </recommendedName>
</protein>
<name>A0A0P7EKY1_9GAMM</name>
<keyword evidence="1" id="KW-0472">Membrane</keyword>
<proteinExistence type="predicted"/>
<evidence type="ECO:0000313" key="3">
    <source>
        <dbReference type="Proteomes" id="UP000050378"/>
    </source>
</evidence>
<evidence type="ECO:0000256" key="1">
    <source>
        <dbReference type="SAM" id="Phobius"/>
    </source>
</evidence>
<accession>A0A0P7EKY1</accession>
<gene>
    <name evidence="2" type="ORF">AOG27_09285</name>
</gene>
<comment type="caution">
    <text evidence="2">The sequence shown here is derived from an EMBL/GenBank/DDBJ whole genome shotgun (WGS) entry which is preliminary data.</text>
</comment>
<sequence length="148" mass="16519">MQTSQSTDEKTQDATDQPLNADQWQDHLAKLSDYGKQLYIDYRKQTGTCKKLAAAEWRLSTRSLALTIILLVCFAGGLVLLWAGLLATVGIAIFSFSQSLWLAAISLIALQLLCLAWLWKNIGYVSSKIGFDHTLKSIRQLLNISKDE</sequence>